<dbReference type="GO" id="GO:0000977">
    <property type="term" value="F:RNA polymerase II transcription regulatory region sequence-specific DNA binding"/>
    <property type="evidence" value="ECO:0007669"/>
    <property type="project" value="TreeGrafter"/>
</dbReference>
<dbReference type="KEGG" id="psco:LY89DRAFT_718440"/>
<feature type="region of interest" description="Disordered" evidence="6">
    <location>
        <begin position="273"/>
        <end position="371"/>
    </location>
</feature>
<feature type="compositionally biased region" description="Low complexity" evidence="6">
    <location>
        <begin position="186"/>
        <end position="215"/>
    </location>
</feature>
<feature type="compositionally biased region" description="Pro residues" evidence="6">
    <location>
        <begin position="144"/>
        <end position="156"/>
    </location>
</feature>
<feature type="domain" description="BZIP" evidence="7">
    <location>
        <begin position="263"/>
        <end position="323"/>
    </location>
</feature>
<protein>
    <recommendedName>
        <fullName evidence="7">BZIP domain-containing protein</fullName>
    </recommendedName>
</protein>
<comment type="subcellular location">
    <subcellularLocation>
        <location evidence="1">Nucleus</location>
    </subcellularLocation>
</comment>
<keyword evidence="3" id="KW-0238">DNA-binding</keyword>
<dbReference type="PROSITE" id="PS00036">
    <property type="entry name" value="BZIP_BASIC"/>
    <property type="match status" value="1"/>
</dbReference>
<evidence type="ECO:0000256" key="1">
    <source>
        <dbReference type="ARBA" id="ARBA00004123"/>
    </source>
</evidence>
<dbReference type="Pfam" id="PF07716">
    <property type="entry name" value="bZIP_2"/>
    <property type="match status" value="1"/>
</dbReference>
<keyword evidence="2" id="KW-0805">Transcription regulation</keyword>
<dbReference type="STRING" id="149040.A0A194XCD8"/>
<dbReference type="RefSeq" id="XP_018072179.1">
    <property type="nucleotide sequence ID" value="XM_018218416.1"/>
</dbReference>
<evidence type="ECO:0000259" key="7">
    <source>
        <dbReference type="PROSITE" id="PS50217"/>
    </source>
</evidence>
<keyword evidence="9" id="KW-1185">Reference proteome</keyword>
<organism evidence="8 9">
    <name type="scientific">Mollisia scopiformis</name>
    <name type="common">Conifer needle endophyte fungus</name>
    <name type="synonym">Phialocephala scopiformis</name>
    <dbReference type="NCBI Taxonomy" id="149040"/>
    <lineage>
        <taxon>Eukaryota</taxon>
        <taxon>Fungi</taxon>
        <taxon>Dikarya</taxon>
        <taxon>Ascomycota</taxon>
        <taxon>Pezizomycotina</taxon>
        <taxon>Leotiomycetes</taxon>
        <taxon>Helotiales</taxon>
        <taxon>Mollisiaceae</taxon>
        <taxon>Mollisia</taxon>
    </lineage>
</organism>
<dbReference type="OrthoDB" id="1939598at2759"/>
<dbReference type="CDD" id="cd14705">
    <property type="entry name" value="bZIP_Zip1"/>
    <property type="match status" value="1"/>
</dbReference>
<sequence>MTSRYQLKGGTFVAYEGGSQPGDIIDQDRFGPSSPLTRVRYLGSLSTLQPVSSTEGFIIQPVSASRGQQRPAQSRIPPVPFLTLPLLRRDEAQGSQSLSPFSAAEHPFRAFLGLCDSEQGPAFSVPLAEAEIPPEPRSKHPWNYPHPSPNPNPNPNPSLDSYPAMEGQDYNQSSEYNHEYPPPPGGYYQQPQQPPQQQQYYAASSSSNNSPGSPSTYQPIYPSVGYAASAPGYGTSQPAAGYGYAQSEGYTHTSASASATLNENEAELKRLRNTAASARFRAKKKKREQSLERQSREKREELQRLENRISELEQENKFLKSLILTPRARKDDDAAEEGEEESGKGKGKEKAHGSGERRGGKGKDGVGTSRH</sequence>
<evidence type="ECO:0000256" key="3">
    <source>
        <dbReference type="ARBA" id="ARBA00023125"/>
    </source>
</evidence>
<gene>
    <name evidence="8" type="ORF">LY89DRAFT_718440</name>
</gene>
<evidence type="ECO:0000256" key="5">
    <source>
        <dbReference type="ARBA" id="ARBA00023242"/>
    </source>
</evidence>
<dbReference type="AlphaFoldDB" id="A0A194XCD8"/>
<dbReference type="EMBL" id="KQ947414">
    <property type="protein sequence ID" value="KUJ17824.1"/>
    <property type="molecule type" value="Genomic_DNA"/>
</dbReference>
<evidence type="ECO:0000313" key="9">
    <source>
        <dbReference type="Proteomes" id="UP000070700"/>
    </source>
</evidence>
<dbReference type="InParanoid" id="A0A194XCD8"/>
<dbReference type="Gene3D" id="1.20.5.170">
    <property type="match status" value="1"/>
</dbReference>
<dbReference type="GeneID" id="28828142"/>
<dbReference type="SUPFAM" id="SSF57959">
    <property type="entry name" value="Leucine zipper domain"/>
    <property type="match status" value="1"/>
</dbReference>
<evidence type="ECO:0000256" key="4">
    <source>
        <dbReference type="ARBA" id="ARBA00023163"/>
    </source>
</evidence>
<feature type="compositionally biased region" description="Basic and acidic residues" evidence="6">
    <location>
        <begin position="341"/>
        <end position="364"/>
    </location>
</feature>
<reference evidence="8 9" key="1">
    <citation type="submission" date="2015-10" db="EMBL/GenBank/DDBJ databases">
        <title>Full genome of DAOMC 229536 Phialocephala scopiformis, a fungal endophyte of spruce producing the potent anti-insectan compound rugulosin.</title>
        <authorList>
            <consortium name="DOE Joint Genome Institute"/>
            <person name="Walker A.K."/>
            <person name="Frasz S.L."/>
            <person name="Seifert K.A."/>
            <person name="Miller J.D."/>
            <person name="Mondo S.J."/>
            <person name="Labutti K."/>
            <person name="Lipzen A."/>
            <person name="Dockter R."/>
            <person name="Kennedy M."/>
            <person name="Grigoriev I.V."/>
            <person name="Spatafora J.W."/>
        </authorList>
    </citation>
    <scope>NUCLEOTIDE SEQUENCE [LARGE SCALE GENOMIC DNA]</scope>
    <source>
        <strain evidence="8 9">CBS 120377</strain>
    </source>
</reference>
<name>A0A194XCD8_MOLSC</name>
<dbReference type="GO" id="GO:0001228">
    <property type="term" value="F:DNA-binding transcription activator activity, RNA polymerase II-specific"/>
    <property type="evidence" value="ECO:0007669"/>
    <property type="project" value="TreeGrafter"/>
</dbReference>
<dbReference type="PANTHER" id="PTHR13044:SF14">
    <property type="entry name" value="CRYPTOCEPHAL, ISOFORM A"/>
    <property type="match status" value="1"/>
</dbReference>
<dbReference type="PROSITE" id="PS50217">
    <property type="entry name" value="BZIP"/>
    <property type="match status" value="1"/>
</dbReference>
<accession>A0A194XCD8</accession>
<evidence type="ECO:0000256" key="2">
    <source>
        <dbReference type="ARBA" id="ARBA00023015"/>
    </source>
</evidence>
<evidence type="ECO:0000313" key="8">
    <source>
        <dbReference type="EMBL" id="KUJ17824.1"/>
    </source>
</evidence>
<feature type="compositionally biased region" description="Basic and acidic residues" evidence="6">
    <location>
        <begin position="288"/>
        <end position="318"/>
    </location>
</feature>
<keyword evidence="4" id="KW-0804">Transcription</keyword>
<dbReference type="PANTHER" id="PTHR13044">
    <property type="entry name" value="ACTIVATING TRANSCRIPTION FACTOR ATF 4/5"/>
    <property type="match status" value="1"/>
</dbReference>
<keyword evidence="5" id="KW-0539">Nucleus</keyword>
<feature type="region of interest" description="Disordered" evidence="6">
    <location>
        <begin position="132"/>
        <end position="242"/>
    </location>
</feature>
<dbReference type="GO" id="GO:0005634">
    <property type="term" value="C:nucleus"/>
    <property type="evidence" value="ECO:0007669"/>
    <property type="project" value="UniProtKB-SubCell"/>
</dbReference>
<dbReference type="InterPro" id="IPR046347">
    <property type="entry name" value="bZIP_sf"/>
</dbReference>
<dbReference type="InterPro" id="IPR004827">
    <property type="entry name" value="bZIP"/>
</dbReference>
<evidence type="ECO:0000256" key="6">
    <source>
        <dbReference type="SAM" id="MobiDB-lite"/>
    </source>
</evidence>
<proteinExistence type="predicted"/>
<dbReference type="Proteomes" id="UP000070700">
    <property type="component" value="Unassembled WGS sequence"/>
</dbReference>